<organism evidence="2 3">
    <name type="scientific">Haloarcula marismortui ATCC 33799</name>
    <dbReference type="NCBI Taxonomy" id="662475"/>
    <lineage>
        <taxon>Archaea</taxon>
        <taxon>Methanobacteriati</taxon>
        <taxon>Methanobacteriota</taxon>
        <taxon>Stenosarchaea group</taxon>
        <taxon>Halobacteria</taxon>
        <taxon>Halobacteriales</taxon>
        <taxon>Haloarculaceae</taxon>
        <taxon>Haloarcula</taxon>
    </lineage>
</organism>
<comment type="caution">
    <text evidence="2">The sequence shown here is derived from an EMBL/GenBank/DDBJ whole genome shotgun (WGS) entry which is preliminary data.</text>
</comment>
<evidence type="ECO:0000313" key="3">
    <source>
        <dbReference type="Proteomes" id="UP000011687"/>
    </source>
</evidence>
<reference evidence="2 3" key="1">
    <citation type="journal article" date="2014" name="PLoS Genet.">
        <title>Phylogenetically driven sequencing of extremely halophilic archaea reveals strategies for static and dynamic osmo-response.</title>
        <authorList>
            <person name="Becker E.A."/>
            <person name="Seitzer P.M."/>
            <person name="Tritt A."/>
            <person name="Larsen D."/>
            <person name="Krusor M."/>
            <person name="Yao A.I."/>
            <person name="Wu D."/>
            <person name="Madern D."/>
            <person name="Eisen J.A."/>
            <person name="Darling A.E."/>
            <person name="Facciotti M.T."/>
        </authorList>
    </citation>
    <scope>NUCLEOTIDE SEQUENCE [LARGE SCALE GENOMIC DNA]</scope>
    <source>
        <strain evidence="2 3">ATCC 33799</strain>
    </source>
</reference>
<dbReference type="InterPro" id="IPR058424">
    <property type="entry name" value="Primase-assoc_C"/>
</dbReference>
<dbReference type="Proteomes" id="UP000011687">
    <property type="component" value="Unassembled WGS sequence"/>
</dbReference>
<accession>M0K1M0</accession>
<gene>
    <name evidence="2" type="ORF">C435_16245</name>
</gene>
<dbReference type="InterPro" id="IPR058989">
    <property type="entry name" value="Primase-assoc"/>
</dbReference>
<keyword evidence="3" id="KW-1185">Reference proteome</keyword>
<dbReference type="PATRIC" id="fig|662475.6.peg.3175"/>
<protein>
    <recommendedName>
        <fullName evidence="1">Primase-associated C-terminal domain-containing protein</fullName>
    </recommendedName>
</protein>
<evidence type="ECO:0000313" key="2">
    <source>
        <dbReference type="EMBL" id="EMA13999.1"/>
    </source>
</evidence>
<dbReference type="NCBIfam" id="NF038197">
    <property type="entry name" value="prim_adj_arch"/>
    <property type="match status" value="1"/>
</dbReference>
<sequence length="112" mass="13133">MGDWYVNPAWTSGRELIESQREDAVVDDIHDLFENKWDWYDEETTDCQARYELRHGEIDGEAPLPMNCDNHDMQRHCIGKSFCPYNIYQSLPFPESMYDQLDDSGSTGQYQA</sequence>
<dbReference type="EMBL" id="AOLS01000082">
    <property type="protein sequence ID" value="EMA13999.1"/>
    <property type="molecule type" value="Genomic_DNA"/>
</dbReference>
<dbReference type="Pfam" id="PF26416">
    <property type="entry name" value="DUF8111"/>
    <property type="match status" value="1"/>
</dbReference>
<name>M0K1M0_9EURY</name>
<dbReference type="AlphaFoldDB" id="M0K1M0"/>
<feature type="domain" description="Primase-associated C-terminal" evidence="1">
    <location>
        <begin position="20"/>
        <end position="109"/>
    </location>
</feature>
<evidence type="ECO:0000259" key="1">
    <source>
        <dbReference type="Pfam" id="PF26416"/>
    </source>
</evidence>
<proteinExistence type="predicted"/>